<organism evidence="1">
    <name type="scientific">bioreactor metagenome</name>
    <dbReference type="NCBI Taxonomy" id="1076179"/>
    <lineage>
        <taxon>unclassified sequences</taxon>
        <taxon>metagenomes</taxon>
        <taxon>ecological metagenomes</taxon>
    </lineage>
</organism>
<comment type="caution">
    <text evidence="1">The sequence shown here is derived from an EMBL/GenBank/DDBJ whole genome shotgun (WGS) entry which is preliminary data.</text>
</comment>
<protein>
    <submittedName>
        <fullName evidence="1">Uncharacterized protein</fullName>
    </submittedName>
</protein>
<reference evidence="1" key="1">
    <citation type="submission" date="2019-08" db="EMBL/GenBank/DDBJ databases">
        <authorList>
            <person name="Kucharzyk K."/>
            <person name="Murdoch R.W."/>
            <person name="Higgins S."/>
            <person name="Loffler F."/>
        </authorList>
    </citation>
    <scope>NUCLEOTIDE SEQUENCE</scope>
</reference>
<dbReference type="AlphaFoldDB" id="A0A645JDL9"/>
<name>A0A645JDL9_9ZZZZ</name>
<dbReference type="EMBL" id="VSSQ01131265">
    <property type="protein sequence ID" value="MPN58504.1"/>
    <property type="molecule type" value="Genomic_DNA"/>
</dbReference>
<gene>
    <name evidence="1" type="ORF">SDC9_206209</name>
</gene>
<accession>A0A645JDL9</accession>
<sequence length="52" mass="5933">MNPICDMIVTREIKTIMLCTSNVAVITPRSPNPILRRMNINKNFENVSTSVR</sequence>
<proteinExistence type="predicted"/>
<evidence type="ECO:0000313" key="1">
    <source>
        <dbReference type="EMBL" id="MPN58504.1"/>
    </source>
</evidence>